<feature type="region of interest" description="Disordered" evidence="1">
    <location>
        <begin position="116"/>
        <end position="172"/>
    </location>
</feature>
<sequence>MSIEALVMVGGDYMECAINLEAWECYGSEQPSPYLLADQQNPRTEVDRKGADRLVDNGKVVKAKMSSPFHIDTMSISIEALAMAGANYLECSVDFEQWEHRDLDRPPPYLLAEEDAEEEHEVMRMSAEASHSGKKHALDDEGGDGDDDDFNPNKDDGDSSWDKKIELPYFTD</sequence>
<name>A0ABC8QZI2_9AQUA</name>
<reference evidence="2 3" key="1">
    <citation type="submission" date="2024-02" db="EMBL/GenBank/DDBJ databases">
        <authorList>
            <person name="Vignale AGUSTIN F."/>
            <person name="Sosa J E."/>
            <person name="Modenutti C."/>
        </authorList>
    </citation>
    <scope>NUCLEOTIDE SEQUENCE [LARGE SCALE GENOMIC DNA]</scope>
</reference>
<evidence type="ECO:0000256" key="1">
    <source>
        <dbReference type="SAM" id="MobiDB-lite"/>
    </source>
</evidence>
<dbReference type="Proteomes" id="UP001642360">
    <property type="component" value="Unassembled WGS sequence"/>
</dbReference>
<keyword evidence="3" id="KW-1185">Reference proteome</keyword>
<accession>A0ABC8QZI2</accession>
<dbReference type="AlphaFoldDB" id="A0ABC8QZI2"/>
<protein>
    <submittedName>
        <fullName evidence="2">Uncharacterized protein</fullName>
    </submittedName>
</protein>
<feature type="compositionally biased region" description="Acidic residues" evidence="1">
    <location>
        <begin position="140"/>
        <end position="150"/>
    </location>
</feature>
<comment type="caution">
    <text evidence="2">The sequence shown here is derived from an EMBL/GenBank/DDBJ whole genome shotgun (WGS) entry which is preliminary data.</text>
</comment>
<evidence type="ECO:0000313" key="2">
    <source>
        <dbReference type="EMBL" id="CAK9137636.1"/>
    </source>
</evidence>
<feature type="compositionally biased region" description="Basic and acidic residues" evidence="1">
    <location>
        <begin position="151"/>
        <end position="166"/>
    </location>
</feature>
<evidence type="ECO:0000313" key="3">
    <source>
        <dbReference type="Proteomes" id="UP001642360"/>
    </source>
</evidence>
<gene>
    <name evidence="2" type="ORF">ILEXP_LOCUS4656</name>
</gene>
<organism evidence="2 3">
    <name type="scientific">Ilex paraguariensis</name>
    <name type="common">yerba mate</name>
    <dbReference type="NCBI Taxonomy" id="185542"/>
    <lineage>
        <taxon>Eukaryota</taxon>
        <taxon>Viridiplantae</taxon>
        <taxon>Streptophyta</taxon>
        <taxon>Embryophyta</taxon>
        <taxon>Tracheophyta</taxon>
        <taxon>Spermatophyta</taxon>
        <taxon>Magnoliopsida</taxon>
        <taxon>eudicotyledons</taxon>
        <taxon>Gunneridae</taxon>
        <taxon>Pentapetalae</taxon>
        <taxon>asterids</taxon>
        <taxon>campanulids</taxon>
        <taxon>Aquifoliales</taxon>
        <taxon>Aquifoliaceae</taxon>
        <taxon>Ilex</taxon>
    </lineage>
</organism>
<proteinExistence type="predicted"/>
<dbReference type="EMBL" id="CAUOFW020000828">
    <property type="protein sequence ID" value="CAK9137636.1"/>
    <property type="molecule type" value="Genomic_DNA"/>
</dbReference>